<dbReference type="EMBL" id="JAWHQM010000039">
    <property type="protein sequence ID" value="KAK5634228.1"/>
    <property type="molecule type" value="Genomic_DNA"/>
</dbReference>
<dbReference type="AlphaFoldDB" id="A0AAN7URH1"/>
<gene>
    <name evidence="1" type="ORF">RRF57_009942</name>
</gene>
<organism evidence="1 2">
    <name type="scientific">Xylaria bambusicola</name>
    <dbReference type="NCBI Taxonomy" id="326684"/>
    <lineage>
        <taxon>Eukaryota</taxon>
        <taxon>Fungi</taxon>
        <taxon>Dikarya</taxon>
        <taxon>Ascomycota</taxon>
        <taxon>Pezizomycotina</taxon>
        <taxon>Sordariomycetes</taxon>
        <taxon>Xylariomycetidae</taxon>
        <taxon>Xylariales</taxon>
        <taxon>Xylariaceae</taxon>
        <taxon>Xylaria</taxon>
    </lineage>
</organism>
<comment type="caution">
    <text evidence="1">The sequence shown here is derived from an EMBL/GenBank/DDBJ whole genome shotgun (WGS) entry which is preliminary data.</text>
</comment>
<dbReference type="Proteomes" id="UP001305414">
    <property type="component" value="Unassembled WGS sequence"/>
</dbReference>
<reference evidence="1 2" key="1">
    <citation type="submission" date="2023-10" db="EMBL/GenBank/DDBJ databases">
        <title>Draft genome sequence of Xylaria bambusicola isolate GMP-LS, the root and basal stem rot pathogen of sugarcane in Indonesia.</title>
        <authorList>
            <person name="Selvaraj P."/>
            <person name="Muralishankar V."/>
            <person name="Muruganantham S."/>
            <person name="Sp S."/>
            <person name="Haryani S."/>
            <person name="Lau K.J.X."/>
            <person name="Naqvi N.I."/>
        </authorList>
    </citation>
    <scope>NUCLEOTIDE SEQUENCE [LARGE SCALE GENOMIC DNA]</scope>
    <source>
        <strain evidence="1">GMP-LS</strain>
    </source>
</reference>
<keyword evidence="2" id="KW-1185">Reference proteome</keyword>
<accession>A0AAN7URH1</accession>
<proteinExistence type="predicted"/>
<evidence type="ECO:0000313" key="2">
    <source>
        <dbReference type="Proteomes" id="UP001305414"/>
    </source>
</evidence>
<evidence type="ECO:0000313" key="1">
    <source>
        <dbReference type="EMBL" id="KAK5634228.1"/>
    </source>
</evidence>
<protein>
    <submittedName>
        <fullName evidence="1">Uncharacterized protein</fullName>
    </submittedName>
</protein>
<name>A0AAN7URH1_9PEZI</name>
<sequence>MGNAIYLDGDKLQLLVNILVGRGVFDKATKSGLMVQYSCEELPKDNGRVGRLKHFETTGNAMDVLHSRIEFGNACVHKLFHDITSLPRHSEGFDAVLVSMN</sequence>